<evidence type="ECO:0000256" key="1">
    <source>
        <dbReference type="ARBA" id="ARBA00022723"/>
    </source>
</evidence>
<dbReference type="SUPFAM" id="SSF55031">
    <property type="entry name" value="Bacterial exopeptidase dimerisation domain"/>
    <property type="match status" value="1"/>
</dbReference>
<dbReference type="Pfam" id="PF07687">
    <property type="entry name" value="M20_dimer"/>
    <property type="match status" value="1"/>
</dbReference>
<keyword evidence="2" id="KW-0378">Hydrolase</keyword>
<name>J9FIR3_9ZZZZ</name>
<dbReference type="SUPFAM" id="SSF53187">
    <property type="entry name" value="Zn-dependent exopeptidases"/>
    <property type="match status" value="1"/>
</dbReference>
<proteinExistence type="predicted"/>
<organism evidence="4">
    <name type="scientific">gut metagenome</name>
    <dbReference type="NCBI Taxonomy" id="749906"/>
    <lineage>
        <taxon>unclassified sequences</taxon>
        <taxon>metagenomes</taxon>
        <taxon>organismal metagenomes</taxon>
    </lineage>
</organism>
<evidence type="ECO:0000256" key="2">
    <source>
        <dbReference type="ARBA" id="ARBA00022801"/>
    </source>
</evidence>
<evidence type="ECO:0000259" key="3">
    <source>
        <dbReference type="Pfam" id="PF07687"/>
    </source>
</evidence>
<reference evidence="4" key="1">
    <citation type="journal article" date="2012" name="PLoS ONE">
        <title>Gene sets for utilization of primary and secondary nutrition supplies in the distal gut of endangered iberian lynx.</title>
        <authorList>
            <person name="Alcaide M."/>
            <person name="Messina E."/>
            <person name="Richter M."/>
            <person name="Bargiela R."/>
            <person name="Peplies J."/>
            <person name="Huws S.A."/>
            <person name="Newbold C.J."/>
            <person name="Golyshin P.N."/>
            <person name="Simon M.A."/>
            <person name="Lopez G."/>
            <person name="Yakimov M.M."/>
            <person name="Ferrer M."/>
        </authorList>
    </citation>
    <scope>NUCLEOTIDE SEQUENCE</scope>
</reference>
<dbReference type="EMBL" id="AMCI01006166">
    <property type="protein sequence ID" value="EJW94801.1"/>
    <property type="molecule type" value="Genomic_DNA"/>
</dbReference>
<dbReference type="PANTHER" id="PTHR43808:SF17">
    <property type="entry name" value="PEPTIDASE M20"/>
    <property type="match status" value="1"/>
</dbReference>
<dbReference type="InterPro" id="IPR036264">
    <property type="entry name" value="Bact_exopeptidase_dim_dom"/>
</dbReference>
<dbReference type="InterPro" id="IPR050072">
    <property type="entry name" value="Peptidase_M20A"/>
</dbReference>
<evidence type="ECO:0000313" key="4">
    <source>
        <dbReference type="EMBL" id="EJW94801.1"/>
    </source>
</evidence>
<dbReference type="PANTHER" id="PTHR43808">
    <property type="entry name" value="ACETYLORNITHINE DEACETYLASE"/>
    <property type="match status" value="1"/>
</dbReference>
<dbReference type="GO" id="GO:0016787">
    <property type="term" value="F:hydrolase activity"/>
    <property type="evidence" value="ECO:0007669"/>
    <property type="project" value="UniProtKB-KW"/>
</dbReference>
<protein>
    <submittedName>
        <fullName evidence="4">Protein containing Peptidase M20, dimerization domain protein</fullName>
    </submittedName>
</protein>
<gene>
    <name evidence="4" type="ORF">EVA_17092</name>
</gene>
<dbReference type="Gene3D" id="3.40.630.10">
    <property type="entry name" value="Zn peptidases"/>
    <property type="match status" value="1"/>
</dbReference>
<dbReference type="Gene3D" id="3.30.70.360">
    <property type="match status" value="1"/>
</dbReference>
<feature type="non-terminal residue" evidence="4">
    <location>
        <position position="1"/>
    </location>
</feature>
<keyword evidence="1" id="KW-0479">Metal-binding</keyword>
<sequence length="219" mass="23786">ALLQTIRCFTKTGIRPMGDILFIATVGEEGNGDIRGSKWFNTHNHVDGFLACDNTDVGRILWAAIGSHRWRLAIDGKGGHSYAAFGSTPSAIHAMCRAGARVAAIRPETTHKSTYTIGTIKGGTSVNTIAPHCEVDVDIRSLDNDALLKLEAEILRQFEEAVAEENAMWPIDDEKKVLKLTKTQIGNRPAGQRPHDCPVIQTARAAQKVLGIELTNYGA</sequence>
<feature type="domain" description="Peptidase M20 dimerisation" evidence="3">
    <location>
        <begin position="66"/>
        <end position="163"/>
    </location>
</feature>
<dbReference type="AlphaFoldDB" id="J9FIR3"/>
<dbReference type="InterPro" id="IPR011650">
    <property type="entry name" value="Peptidase_M20_dimer"/>
</dbReference>
<accession>J9FIR3</accession>
<feature type="non-terminal residue" evidence="4">
    <location>
        <position position="219"/>
    </location>
</feature>
<comment type="caution">
    <text evidence="4">The sequence shown here is derived from an EMBL/GenBank/DDBJ whole genome shotgun (WGS) entry which is preliminary data.</text>
</comment>